<dbReference type="EMBL" id="JADGIZ020000009">
    <property type="protein sequence ID" value="KAL2917829.1"/>
    <property type="molecule type" value="Genomic_DNA"/>
</dbReference>
<comment type="caution">
    <text evidence="1">The sequence shown here is derived from an EMBL/GenBank/DDBJ whole genome shotgun (WGS) entry which is preliminary data.</text>
</comment>
<reference evidence="1 2" key="1">
    <citation type="submission" date="2023-09" db="EMBL/GenBank/DDBJ databases">
        <title>Pangenome analysis of Batrachochytrium dendrobatidis and related Chytrids.</title>
        <authorList>
            <person name="Yacoub M.N."/>
            <person name="Stajich J.E."/>
            <person name="James T.Y."/>
        </authorList>
    </citation>
    <scope>NUCLEOTIDE SEQUENCE [LARGE SCALE GENOMIC DNA]</scope>
    <source>
        <strain evidence="1 2">JEL0888</strain>
    </source>
</reference>
<dbReference type="InterPro" id="IPR029063">
    <property type="entry name" value="SAM-dependent_MTases_sf"/>
</dbReference>
<gene>
    <name evidence="1" type="ORF">HK105_202702</name>
</gene>
<proteinExistence type="predicted"/>
<dbReference type="InterPro" id="IPR050320">
    <property type="entry name" value="N5-glutamine_MTase"/>
</dbReference>
<dbReference type="PROSITE" id="PS00092">
    <property type="entry name" value="N6_MTASE"/>
    <property type="match status" value="1"/>
</dbReference>
<dbReference type="SUPFAM" id="SSF53335">
    <property type="entry name" value="S-adenosyl-L-methionine-dependent methyltransferases"/>
    <property type="match status" value="1"/>
</dbReference>
<evidence type="ECO:0000313" key="2">
    <source>
        <dbReference type="Proteomes" id="UP001527925"/>
    </source>
</evidence>
<name>A0ABR4NE66_9FUNG</name>
<dbReference type="Proteomes" id="UP001527925">
    <property type="component" value="Unassembled WGS sequence"/>
</dbReference>
<dbReference type="InterPro" id="IPR002052">
    <property type="entry name" value="DNA_methylase_N6_adenine_CS"/>
</dbReference>
<dbReference type="PANTHER" id="PTHR18895:SF74">
    <property type="entry name" value="MTRF1L RELEASE FACTOR GLUTAMINE METHYLTRANSFERASE"/>
    <property type="match status" value="1"/>
</dbReference>
<organism evidence="1 2">
    <name type="scientific">Polyrhizophydium stewartii</name>
    <dbReference type="NCBI Taxonomy" id="2732419"/>
    <lineage>
        <taxon>Eukaryota</taxon>
        <taxon>Fungi</taxon>
        <taxon>Fungi incertae sedis</taxon>
        <taxon>Chytridiomycota</taxon>
        <taxon>Chytridiomycota incertae sedis</taxon>
        <taxon>Chytridiomycetes</taxon>
        <taxon>Rhizophydiales</taxon>
        <taxon>Rhizophydiales incertae sedis</taxon>
        <taxon>Polyrhizophydium</taxon>
    </lineage>
</organism>
<dbReference type="PANTHER" id="PTHR18895">
    <property type="entry name" value="HEMK METHYLTRANSFERASE"/>
    <property type="match status" value="1"/>
</dbReference>
<evidence type="ECO:0008006" key="3">
    <source>
        <dbReference type="Google" id="ProtNLM"/>
    </source>
</evidence>
<sequence>MPFGDLNTDAGLKALDINQYISLVSLLHACPRAMGIGLDVSDEALIVARANAETHGVEGRAAWILGSFAKLADSLSARETAGLMPFHRPPLWHADVLDLIVANPPYMSPAKMRAFEQHSVTEPEIALVAGETGFECYEAIRDGLYGLVDRGDALDRPLCKVEAGRTRLVVEIGHAMASRVTRIFERAGGWAAGGGDDRTSSDDRAVWRGQWRREELLLDSRGLERALVFVSVGETA</sequence>
<keyword evidence="2" id="KW-1185">Reference proteome</keyword>
<accession>A0ABR4NE66</accession>
<protein>
    <recommendedName>
        <fullName evidence="3">Site-specific DNA-methyltransferase (adenine-specific)</fullName>
    </recommendedName>
</protein>
<evidence type="ECO:0000313" key="1">
    <source>
        <dbReference type="EMBL" id="KAL2917829.1"/>
    </source>
</evidence>
<dbReference type="Gene3D" id="3.40.50.150">
    <property type="entry name" value="Vaccinia Virus protein VP39"/>
    <property type="match status" value="1"/>
</dbReference>